<dbReference type="CDD" id="cd16405">
    <property type="entry name" value="RepB_like_N"/>
    <property type="match status" value="1"/>
</dbReference>
<dbReference type="SMART" id="SM00470">
    <property type="entry name" value="ParB"/>
    <property type="match status" value="1"/>
</dbReference>
<dbReference type="InterPro" id="IPR004437">
    <property type="entry name" value="ParB/RepB/Spo0J"/>
</dbReference>
<dbReference type="NCBIfam" id="TIGR00180">
    <property type="entry name" value="parB_part"/>
    <property type="match status" value="1"/>
</dbReference>
<dbReference type="Proteomes" id="UP000218615">
    <property type="component" value="Unassembled WGS sequence"/>
</dbReference>
<dbReference type="InterPro" id="IPR036086">
    <property type="entry name" value="ParB/Sulfiredoxin_sf"/>
</dbReference>
<dbReference type="InterPro" id="IPR003115">
    <property type="entry name" value="ParB_N"/>
</dbReference>
<organism evidence="2 3">
    <name type="scientific">Candidatus Methanoperedens nitratireducens</name>
    <dbReference type="NCBI Taxonomy" id="1392998"/>
    <lineage>
        <taxon>Archaea</taxon>
        <taxon>Methanobacteriati</taxon>
        <taxon>Methanobacteriota</taxon>
        <taxon>Stenosarchaea group</taxon>
        <taxon>Methanomicrobia</taxon>
        <taxon>Methanosarcinales</taxon>
        <taxon>ANME-2 cluster</taxon>
        <taxon>Candidatus Methanoperedentaceae</taxon>
        <taxon>Candidatus Methanoperedens</taxon>
    </lineage>
</organism>
<dbReference type="GO" id="GO:0007059">
    <property type="term" value="P:chromosome segregation"/>
    <property type="evidence" value="ECO:0007669"/>
    <property type="project" value="TreeGrafter"/>
</dbReference>
<evidence type="ECO:0000313" key="2">
    <source>
        <dbReference type="EMBL" id="SNQ60862.1"/>
    </source>
</evidence>
<name>A0A284VNN2_9EURY</name>
<dbReference type="AlphaFoldDB" id="A0A284VNN2"/>
<proteinExistence type="predicted"/>
<dbReference type="InterPro" id="IPR037972">
    <property type="entry name" value="RepB_N"/>
</dbReference>
<protein>
    <recommendedName>
        <fullName evidence="1">ParB-like N-terminal domain-containing protein</fullName>
    </recommendedName>
</protein>
<accession>A0A284VNN2</accession>
<dbReference type="GO" id="GO:0005694">
    <property type="term" value="C:chromosome"/>
    <property type="evidence" value="ECO:0007669"/>
    <property type="project" value="TreeGrafter"/>
</dbReference>
<dbReference type="InterPro" id="IPR050336">
    <property type="entry name" value="Chromosome_partition/occlusion"/>
</dbReference>
<dbReference type="Pfam" id="PF02195">
    <property type="entry name" value="ParB_N"/>
    <property type="match status" value="1"/>
</dbReference>
<gene>
    <name evidence="2" type="ORF">MNV_2060004</name>
</gene>
<dbReference type="Gene3D" id="3.90.1530.10">
    <property type="entry name" value="Conserved hypothetical protein from pyrococcus furiosus pfu- 392566-001, ParB domain"/>
    <property type="match status" value="1"/>
</dbReference>
<evidence type="ECO:0000259" key="1">
    <source>
        <dbReference type="SMART" id="SM00470"/>
    </source>
</evidence>
<reference evidence="3" key="1">
    <citation type="submission" date="2017-06" db="EMBL/GenBank/DDBJ databases">
        <authorList>
            <person name="Cremers G."/>
        </authorList>
    </citation>
    <scope>NUCLEOTIDE SEQUENCE [LARGE SCALE GENOMIC DNA]</scope>
</reference>
<keyword evidence="3" id="KW-1185">Reference proteome</keyword>
<dbReference type="EMBL" id="FZMP01000120">
    <property type="protein sequence ID" value="SNQ60862.1"/>
    <property type="molecule type" value="Genomic_DNA"/>
</dbReference>
<evidence type="ECO:0000313" key="3">
    <source>
        <dbReference type="Proteomes" id="UP000218615"/>
    </source>
</evidence>
<dbReference type="PANTHER" id="PTHR33375">
    <property type="entry name" value="CHROMOSOME-PARTITIONING PROTEIN PARB-RELATED"/>
    <property type="match status" value="1"/>
</dbReference>
<dbReference type="GO" id="GO:0003677">
    <property type="term" value="F:DNA binding"/>
    <property type="evidence" value="ECO:0007669"/>
    <property type="project" value="InterPro"/>
</dbReference>
<sequence length="163" mass="18764">MFPHIVYCGEILWIGKGGNKLAKKKDVEKDSKKESEEKVNFKLVSKPVQMMDIGLIDETGWNPRSEESYKDEEYQGLLKSIKENGFYTHEPILLRPNGERFQVIGGHRRFRAAKELELKAVPVVVQEINDQDAKLLIFIVTCTGKISRLWRKPRGSSRSLMMV</sequence>
<dbReference type="PANTHER" id="PTHR33375:SF1">
    <property type="entry name" value="CHROMOSOME-PARTITIONING PROTEIN PARB-RELATED"/>
    <property type="match status" value="1"/>
</dbReference>
<feature type="domain" description="ParB-like N-terminal" evidence="1">
    <location>
        <begin position="49"/>
        <end position="142"/>
    </location>
</feature>
<dbReference type="SUPFAM" id="SSF110849">
    <property type="entry name" value="ParB/Sulfiredoxin"/>
    <property type="match status" value="1"/>
</dbReference>